<dbReference type="AlphaFoldDB" id="A0A133PZJ8"/>
<dbReference type="Proteomes" id="UP000070533">
    <property type="component" value="Unassembled WGS sequence"/>
</dbReference>
<dbReference type="STRING" id="28128.HMPREF3226_01904"/>
<keyword evidence="2" id="KW-1185">Reference proteome</keyword>
<dbReference type="EMBL" id="LRQG01000167">
    <property type="protein sequence ID" value="KXA36037.1"/>
    <property type="molecule type" value="Genomic_DNA"/>
</dbReference>
<reference evidence="2" key="1">
    <citation type="submission" date="2016-01" db="EMBL/GenBank/DDBJ databases">
        <authorList>
            <person name="Mitreva M."/>
            <person name="Pepin K.H."/>
            <person name="Mihindukulasuriya K.A."/>
            <person name="Fulton R."/>
            <person name="Fronick C."/>
            <person name="O'Laughlin M."/>
            <person name="Miner T."/>
            <person name="Herter B."/>
            <person name="Rosa B.A."/>
            <person name="Cordes M."/>
            <person name="Tomlinson C."/>
            <person name="Wollam A."/>
            <person name="Palsikar V.B."/>
            <person name="Mardis E.R."/>
            <person name="Wilson R.K."/>
        </authorList>
    </citation>
    <scope>NUCLEOTIDE SEQUENCE [LARGE SCALE GENOMIC DNA]</scope>
    <source>
        <strain evidence="2">MJR7716</strain>
    </source>
</reference>
<evidence type="ECO:0008006" key="3">
    <source>
        <dbReference type="Google" id="ProtNLM"/>
    </source>
</evidence>
<proteinExistence type="predicted"/>
<gene>
    <name evidence="1" type="ORF">HMPREF3226_01904</name>
</gene>
<name>A0A133PZJ8_9BACT</name>
<organism evidence="1 2">
    <name type="scientific">Prevotella corporis</name>
    <dbReference type="NCBI Taxonomy" id="28128"/>
    <lineage>
        <taxon>Bacteria</taxon>
        <taxon>Pseudomonadati</taxon>
        <taxon>Bacteroidota</taxon>
        <taxon>Bacteroidia</taxon>
        <taxon>Bacteroidales</taxon>
        <taxon>Prevotellaceae</taxon>
        <taxon>Prevotella</taxon>
    </lineage>
</organism>
<accession>A0A133PZJ8</accession>
<sequence length="147" mass="15899">MIRELNKSKRDNDKITELSIFSHGTASNVAFGYENTVVEYTDIENPTNMNNYNIGQLSREDFANSARIDLYSCNSASLFGFGKKTFATTDAMIKAVDIGRSFAEQLSLQSGARVTGVVGRTDYSPVISGQLPTLGGMGGPNSPSVRD</sequence>
<evidence type="ECO:0000313" key="1">
    <source>
        <dbReference type="EMBL" id="KXA36037.1"/>
    </source>
</evidence>
<evidence type="ECO:0000313" key="2">
    <source>
        <dbReference type="Proteomes" id="UP000070533"/>
    </source>
</evidence>
<dbReference type="PATRIC" id="fig|28128.5.peg.1958"/>
<protein>
    <recommendedName>
        <fullName evidence="3">DUF4347 domain-containing protein</fullName>
    </recommendedName>
</protein>
<comment type="caution">
    <text evidence="1">The sequence shown here is derived from an EMBL/GenBank/DDBJ whole genome shotgun (WGS) entry which is preliminary data.</text>
</comment>